<dbReference type="Proteomes" id="UP000288227">
    <property type="component" value="Unassembled WGS sequence"/>
</dbReference>
<keyword evidence="4" id="KW-1185">Reference proteome</keyword>
<evidence type="ECO:0000313" key="3">
    <source>
        <dbReference type="EMBL" id="GCC51562.1"/>
    </source>
</evidence>
<reference evidence="3 4" key="1">
    <citation type="submission" date="2018-11" db="EMBL/GenBank/DDBJ databases">
        <title>Chryseotalea sanarue gen. nov., sp., nov., a member of the family Cytophagaceae, isolated from a brackish lake in Hamamatsu Japan.</title>
        <authorList>
            <person name="Maejima Y."/>
            <person name="Iino T."/>
            <person name="Muraguchi Y."/>
            <person name="Fukuda K."/>
            <person name="Ohkuma M."/>
            <person name="Moriuchi R."/>
            <person name="Dohra H."/>
            <person name="Kimbara K."/>
            <person name="Shintani M."/>
        </authorList>
    </citation>
    <scope>NUCLEOTIDE SEQUENCE [LARGE SCALE GENOMIC DNA]</scope>
    <source>
        <strain evidence="3 4">Ys</strain>
    </source>
</reference>
<dbReference type="Pfam" id="PF13568">
    <property type="entry name" value="OMP_b-brl_2"/>
    <property type="match status" value="1"/>
</dbReference>
<gene>
    <name evidence="3" type="ORF">SanaruYs_17880</name>
</gene>
<protein>
    <submittedName>
        <fullName evidence="3">PorT family protein</fullName>
    </submittedName>
</protein>
<evidence type="ECO:0000313" key="4">
    <source>
        <dbReference type="Proteomes" id="UP000288227"/>
    </source>
</evidence>
<dbReference type="EMBL" id="BHXQ01000003">
    <property type="protein sequence ID" value="GCC51562.1"/>
    <property type="molecule type" value="Genomic_DNA"/>
</dbReference>
<dbReference type="AlphaFoldDB" id="A0A401U9K5"/>
<accession>A0A401U9K5</accession>
<feature type="domain" description="Outer membrane protein beta-barrel" evidence="2">
    <location>
        <begin position="38"/>
        <end position="208"/>
    </location>
</feature>
<keyword evidence="1" id="KW-0732">Signal</keyword>
<evidence type="ECO:0000256" key="1">
    <source>
        <dbReference type="SAM" id="SignalP"/>
    </source>
</evidence>
<dbReference type="OrthoDB" id="959017at2"/>
<comment type="caution">
    <text evidence="3">The sequence shown here is derived from an EMBL/GenBank/DDBJ whole genome shotgun (WGS) entry which is preliminary data.</text>
</comment>
<dbReference type="InterPro" id="IPR025665">
    <property type="entry name" value="Beta-barrel_OMP_2"/>
</dbReference>
<organism evidence="3 4">
    <name type="scientific">Chryseotalea sanaruensis</name>
    <dbReference type="NCBI Taxonomy" id="2482724"/>
    <lineage>
        <taxon>Bacteria</taxon>
        <taxon>Pseudomonadati</taxon>
        <taxon>Bacteroidota</taxon>
        <taxon>Cytophagia</taxon>
        <taxon>Cytophagales</taxon>
        <taxon>Chryseotaleaceae</taxon>
        <taxon>Chryseotalea</taxon>
    </lineage>
</organism>
<dbReference type="RefSeq" id="WP_127122219.1">
    <property type="nucleotide sequence ID" value="NZ_BHXQ01000003.1"/>
</dbReference>
<proteinExistence type="predicted"/>
<evidence type="ECO:0000259" key="2">
    <source>
        <dbReference type="Pfam" id="PF13568"/>
    </source>
</evidence>
<name>A0A401U9K5_9BACT</name>
<sequence length="234" mass="26353">MKKSLLSGLFALLTLAAFAQNNAKTSKGRPNIPGTFLVEIGVNRALNASDTFNIGLWGSRSLNLYYQHDIKIPILKGKFSFHPGLGFSMERYKFKDALVLEYDANEELQMQRLGIPVLKSQFIANYIDAPLELRFSANPDDQARTFKTSIGFRPGFRISSFTKVKYEENGETKQFKSKQRWNLNDFRYGVYARIGVGNVNLFGYYNLSTNFKEGEGIQGKDINTLTIGLSLGGF</sequence>
<feature type="chain" id="PRO_5019318488" evidence="1">
    <location>
        <begin position="20"/>
        <end position="234"/>
    </location>
</feature>
<feature type="signal peptide" evidence="1">
    <location>
        <begin position="1"/>
        <end position="19"/>
    </location>
</feature>